<dbReference type="EMBL" id="CP069106">
    <property type="protein sequence ID" value="QSS57340.1"/>
    <property type="molecule type" value="Genomic_DNA"/>
</dbReference>
<dbReference type="InterPro" id="IPR010286">
    <property type="entry name" value="METTL16/RlmF"/>
</dbReference>
<accession>A0A8A1LVR5</accession>
<evidence type="ECO:0000256" key="2">
    <source>
        <dbReference type="ARBA" id="ARBA00022679"/>
    </source>
</evidence>
<proteinExistence type="predicted"/>
<dbReference type="VEuPathDB" id="FungiDB:I7I53_05787"/>
<keyword evidence="2" id="KW-0808">Transferase</keyword>
<dbReference type="GO" id="GO:0070475">
    <property type="term" value="P:rRNA base methylation"/>
    <property type="evidence" value="ECO:0007669"/>
    <property type="project" value="TreeGrafter"/>
</dbReference>
<dbReference type="GO" id="GO:0005634">
    <property type="term" value="C:nucleus"/>
    <property type="evidence" value="ECO:0007669"/>
    <property type="project" value="TreeGrafter"/>
</dbReference>
<dbReference type="PANTHER" id="PTHR13393:SF0">
    <property type="entry name" value="RNA N6-ADENOSINE-METHYLTRANSFERASE METTL16"/>
    <property type="match status" value="1"/>
</dbReference>
<dbReference type="Pfam" id="PF05971">
    <property type="entry name" value="Methyltransf_10"/>
    <property type="match status" value="1"/>
</dbReference>
<dbReference type="Gene3D" id="3.40.50.150">
    <property type="entry name" value="Vaccinia Virus protein VP39"/>
    <property type="match status" value="1"/>
</dbReference>
<reference evidence="3" key="1">
    <citation type="submission" date="2021-01" db="EMBL/GenBank/DDBJ databases">
        <title>Chromosome-level genome assembly of a human fungal pathogen reveals clustering of transcriptionally co-regulated genes.</title>
        <authorList>
            <person name="Voorhies M."/>
            <person name="Cohen S."/>
            <person name="Shea T.P."/>
            <person name="Petrus S."/>
            <person name="Munoz J.F."/>
            <person name="Poplawski S."/>
            <person name="Goldman W.E."/>
            <person name="Michael T."/>
            <person name="Cuomo C.A."/>
            <person name="Sil A."/>
            <person name="Beyhan S."/>
        </authorList>
    </citation>
    <scope>NUCLEOTIDE SEQUENCE</scope>
    <source>
        <strain evidence="3">H88</strain>
    </source>
</reference>
<evidence type="ECO:0000256" key="1">
    <source>
        <dbReference type="ARBA" id="ARBA00022603"/>
    </source>
</evidence>
<dbReference type="PANTHER" id="PTHR13393">
    <property type="entry name" value="SAM-DEPENDENT METHYLTRANSFERASE"/>
    <property type="match status" value="1"/>
</dbReference>
<sequence length="96" mass="11044">MDAARTIYKHDVDFAVLALQYPNFAKHLKQNNQLDFTDPDAVQELTKSLLKRDFGLHLDLPSDRLCPPVPNRCVFPGLESHLATWRRLPQKKTITC</sequence>
<gene>
    <name evidence="3" type="ORF">I7I53_05787</name>
</gene>
<name>A0A8A1LVR5_AJEC8</name>
<organism evidence="3 4">
    <name type="scientific">Ajellomyces capsulatus (strain H88)</name>
    <name type="common">Darling's disease fungus</name>
    <name type="synonym">Histoplasma capsulatum</name>
    <dbReference type="NCBI Taxonomy" id="544711"/>
    <lineage>
        <taxon>Eukaryota</taxon>
        <taxon>Fungi</taxon>
        <taxon>Dikarya</taxon>
        <taxon>Ascomycota</taxon>
        <taxon>Pezizomycotina</taxon>
        <taxon>Eurotiomycetes</taxon>
        <taxon>Eurotiomycetidae</taxon>
        <taxon>Onygenales</taxon>
        <taxon>Ajellomycetaceae</taxon>
        <taxon>Histoplasma</taxon>
    </lineage>
</organism>
<evidence type="ECO:0000313" key="3">
    <source>
        <dbReference type="EMBL" id="QSS57340.1"/>
    </source>
</evidence>
<keyword evidence="1" id="KW-0489">Methyltransferase</keyword>
<evidence type="ECO:0000313" key="4">
    <source>
        <dbReference type="Proteomes" id="UP000663419"/>
    </source>
</evidence>
<dbReference type="Proteomes" id="UP000663419">
    <property type="component" value="Chromosome 5"/>
</dbReference>
<dbReference type="GO" id="GO:0008168">
    <property type="term" value="F:methyltransferase activity"/>
    <property type="evidence" value="ECO:0007669"/>
    <property type="project" value="UniProtKB-KW"/>
</dbReference>
<dbReference type="InterPro" id="IPR029063">
    <property type="entry name" value="SAM-dependent_MTases_sf"/>
</dbReference>
<protein>
    <submittedName>
        <fullName evidence="3">DUF890 domain-containing protein</fullName>
    </submittedName>
</protein>
<dbReference type="AlphaFoldDB" id="A0A8A1LVR5"/>